<gene>
    <name evidence="1" type="ORF">R1sor_027381</name>
</gene>
<keyword evidence="2" id="KW-1185">Reference proteome</keyword>
<comment type="caution">
    <text evidence="1">The sequence shown here is derived from an EMBL/GenBank/DDBJ whole genome shotgun (WGS) entry which is preliminary data.</text>
</comment>
<evidence type="ECO:0000313" key="2">
    <source>
        <dbReference type="Proteomes" id="UP001633002"/>
    </source>
</evidence>
<evidence type="ECO:0000313" key="1">
    <source>
        <dbReference type="EMBL" id="KAL3677433.1"/>
    </source>
</evidence>
<dbReference type="EMBL" id="JBJQOH010000008">
    <property type="protein sequence ID" value="KAL3677433.1"/>
    <property type="molecule type" value="Genomic_DNA"/>
</dbReference>
<name>A0ABD3GE32_9MARC</name>
<reference evidence="1 2" key="1">
    <citation type="submission" date="2024-09" db="EMBL/GenBank/DDBJ databases">
        <title>Chromosome-scale assembly of Riccia sorocarpa.</title>
        <authorList>
            <person name="Paukszto L."/>
        </authorList>
    </citation>
    <scope>NUCLEOTIDE SEQUENCE [LARGE SCALE GENOMIC DNA]</scope>
    <source>
        <strain evidence="1">LP-2024</strain>
        <tissue evidence="1">Aerial parts of the thallus</tissue>
    </source>
</reference>
<organism evidence="1 2">
    <name type="scientific">Riccia sorocarpa</name>
    <dbReference type="NCBI Taxonomy" id="122646"/>
    <lineage>
        <taxon>Eukaryota</taxon>
        <taxon>Viridiplantae</taxon>
        <taxon>Streptophyta</taxon>
        <taxon>Embryophyta</taxon>
        <taxon>Marchantiophyta</taxon>
        <taxon>Marchantiopsida</taxon>
        <taxon>Marchantiidae</taxon>
        <taxon>Marchantiales</taxon>
        <taxon>Ricciaceae</taxon>
        <taxon>Riccia</taxon>
    </lineage>
</organism>
<accession>A0ABD3GE32</accession>
<dbReference type="AlphaFoldDB" id="A0ABD3GE32"/>
<protein>
    <submittedName>
        <fullName evidence="1">Uncharacterized protein</fullName>
    </submittedName>
</protein>
<dbReference type="Proteomes" id="UP001633002">
    <property type="component" value="Unassembled WGS sequence"/>
</dbReference>
<sequence length="204" mass="22644">MGKDVLLVDTAPERNSLNHPYSGMHPRAVDGFPSVSLAVEWLTRFTDWLTTWTESVLPTVDFVCAHRRHMDGVFEPIMVLREFWGETPQPMDRHIIWSDVPSATQDILLIEWPHFFQHVERVIEEAQAEEAPPVEEVAATCVEGAPVEEAPPVEEVAVTPVEGAPVEEATRVEDAPGQETTLLEEIPVAILIPAEAIPLGATQE</sequence>
<proteinExistence type="predicted"/>